<evidence type="ECO:0000256" key="14">
    <source>
        <dbReference type="ARBA" id="ARBA00025153"/>
    </source>
</evidence>
<feature type="binding site" evidence="18">
    <location>
        <position position="60"/>
    </location>
    <ligand>
        <name>K(+)</name>
        <dbReference type="ChEBI" id="CHEBI:29103"/>
    </ligand>
</feature>
<dbReference type="InterPro" id="IPR029056">
    <property type="entry name" value="Ribokinase-like"/>
</dbReference>
<comment type="catalytic activity">
    <reaction evidence="2 18 19">
        <text>(6R)-NADPHX = (6S)-NADPHX</text>
        <dbReference type="Rhea" id="RHEA:32227"/>
        <dbReference type="ChEBI" id="CHEBI:64076"/>
        <dbReference type="ChEBI" id="CHEBI:64077"/>
        <dbReference type="EC" id="5.1.99.6"/>
    </reaction>
</comment>
<dbReference type="PROSITE" id="PS01050">
    <property type="entry name" value="YJEF_C_2"/>
    <property type="match status" value="1"/>
</dbReference>
<reference evidence="22 23" key="1">
    <citation type="submission" date="2007-10" db="EMBL/GenBank/DDBJ databases">
        <title>Complete sequence of Desulfococcus oleovorans Hxd3.</title>
        <authorList>
            <consortium name="US DOE Joint Genome Institute"/>
            <person name="Copeland A."/>
            <person name="Lucas S."/>
            <person name="Lapidus A."/>
            <person name="Barry K."/>
            <person name="Glavina del Rio T."/>
            <person name="Dalin E."/>
            <person name="Tice H."/>
            <person name="Pitluck S."/>
            <person name="Kiss H."/>
            <person name="Brettin T."/>
            <person name="Bruce D."/>
            <person name="Detter J.C."/>
            <person name="Han C."/>
            <person name="Schmutz J."/>
            <person name="Larimer F."/>
            <person name="Land M."/>
            <person name="Hauser L."/>
            <person name="Kyrpides N."/>
            <person name="Kim E."/>
            <person name="Wawrik B."/>
            <person name="Richardson P."/>
        </authorList>
    </citation>
    <scope>NUCLEOTIDE SEQUENCE [LARGE SCALE GENOMIC DNA]</scope>
    <source>
        <strain evidence="23">DSM 6200 / JCM 39069 / Hxd3</strain>
    </source>
</reference>
<dbReference type="eggNOG" id="COG0063">
    <property type="taxonomic scope" value="Bacteria"/>
</dbReference>
<dbReference type="Pfam" id="PF03853">
    <property type="entry name" value="YjeF_N"/>
    <property type="match status" value="1"/>
</dbReference>
<sequence>MYLVCADEMRQMDRTTIEAFGIPGRVLMENAGRSATGWLLDTIPDALERRIAVIAGRGNNGGDGFVMARYLAQRGAEVTVFLLAEESKVSGDAKANLDLLSALNVPVICIPEEKSFARKKTALSHQHLFIDALLGTGLKFEVKGLFAKAIDFMNRSGRPVFAVDMPSGLDSDTGQPRGTCVKAAATATFGFAKPGQVLFPGAAFTGKLGVVDIGIPPFVADEADSRRWLLTPAMAAGYLRPREPDAHKGSAGHLLAVAGSAGKTGAAAMVGIAAMRSGAGLVTLAVPAGINAIVETLATEVMTLPVGDTDCRKFDETCMDSILEQTTGKKALAIGPGMGTGQAARNLLRGLMEKSDAPMVIDADGLTCLADDPDLLSFSRDRAVFTPHPGEMARLCGMTVAQVQNDRIRCAQDFARTHHVHLVLKGAGTVIAHPDGTVFVNRTGNPGMASGGMGDVLTGVIAGLFCQGYETGIAARLGVFLHGLAGDIAGEETGKTGLLASDVSFTLPRALQTLESKDHDRFVDCFPTQIKLA</sequence>
<dbReference type="GO" id="GO:0110051">
    <property type="term" value="P:metabolite repair"/>
    <property type="evidence" value="ECO:0007669"/>
    <property type="project" value="TreeGrafter"/>
</dbReference>
<comment type="catalytic activity">
    <reaction evidence="16 17 19">
        <text>(6S)-NADPHX + ADP = AMP + phosphate + NADPH + H(+)</text>
        <dbReference type="Rhea" id="RHEA:32235"/>
        <dbReference type="ChEBI" id="CHEBI:15378"/>
        <dbReference type="ChEBI" id="CHEBI:43474"/>
        <dbReference type="ChEBI" id="CHEBI:57783"/>
        <dbReference type="ChEBI" id="CHEBI:64076"/>
        <dbReference type="ChEBI" id="CHEBI:456215"/>
        <dbReference type="ChEBI" id="CHEBI:456216"/>
        <dbReference type="EC" id="4.2.1.136"/>
    </reaction>
</comment>
<dbReference type="EC" id="4.2.1.136" evidence="19"/>
<dbReference type="SUPFAM" id="SSF53613">
    <property type="entry name" value="Ribokinase-like"/>
    <property type="match status" value="1"/>
</dbReference>
<feature type="binding site" evidence="17">
    <location>
        <begin position="425"/>
        <end position="429"/>
    </location>
    <ligand>
        <name>AMP</name>
        <dbReference type="ChEBI" id="CHEBI:456215"/>
    </ligand>
</feature>
<dbReference type="PROSITE" id="PS51383">
    <property type="entry name" value="YJEF_C_3"/>
    <property type="match status" value="1"/>
</dbReference>
<dbReference type="HAMAP" id="MF_01966">
    <property type="entry name" value="NADHX_epimerase"/>
    <property type="match status" value="1"/>
</dbReference>
<dbReference type="Gene3D" id="3.40.1190.20">
    <property type="match status" value="1"/>
</dbReference>
<dbReference type="GO" id="GO:0005524">
    <property type="term" value="F:ATP binding"/>
    <property type="evidence" value="ECO:0007669"/>
    <property type="project" value="UniProtKB-UniRule"/>
</dbReference>
<evidence type="ECO:0000313" key="23">
    <source>
        <dbReference type="Proteomes" id="UP000008561"/>
    </source>
</evidence>
<dbReference type="OrthoDB" id="9806925at2"/>
<comment type="similarity">
    <text evidence="4 19">In the C-terminal section; belongs to the NnrD/CARKD family.</text>
</comment>
<keyword evidence="11 18" id="KW-0413">Isomerase</keyword>
<keyword evidence="6 17" id="KW-0547">Nucleotide-binding</keyword>
<comment type="similarity">
    <text evidence="18">Belongs to the NnrE/AIBP family.</text>
</comment>
<comment type="catalytic activity">
    <reaction evidence="1 18 19">
        <text>(6R)-NADHX = (6S)-NADHX</text>
        <dbReference type="Rhea" id="RHEA:32215"/>
        <dbReference type="ChEBI" id="CHEBI:64074"/>
        <dbReference type="ChEBI" id="CHEBI:64075"/>
        <dbReference type="EC" id="5.1.99.6"/>
    </reaction>
</comment>
<evidence type="ECO:0000256" key="10">
    <source>
        <dbReference type="ARBA" id="ARBA00023027"/>
    </source>
</evidence>
<proteinExistence type="inferred from homology"/>
<dbReference type="PROSITE" id="PS51385">
    <property type="entry name" value="YJEF_N"/>
    <property type="match status" value="1"/>
</dbReference>
<dbReference type="InterPro" id="IPR000631">
    <property type="entry name" value="CARKD"/>
</dbReference>
<evidence type="ECO:0000256" key="18">
    <source>
        <dbReference type="HAMAP-Rule" id="MF_01966"/>
    </source>
</evidence>
<name>A8ZVC4_DESOH</name>
<evidence type="ECO:0000256" key="11">
    <source>
        <dbReference type="ARBA" id="ARBA00023235"/>
    </source>
</evidence>
<evidence type="ECO:0000256" key="15">
    <source>
        <dbReference type="ARBA" id="ARBA00048238"/>
    </source>
</evidence>
<feature type="binding site" evidence="17">
    <location>
        <position position="266"/>
    </location>
    <ligand>
        <name>(6S)-NADPHX</name>
        <dbReference type="ChEBI" id="CHEBI:64076"/>
    </ligand>
</feature>
<feature type="binding site" evidence="17">
    <location>
        <position position="455"/>
    </location>
    <ligand>
        <name>(6S)-NADPHX</name>
        <dbReference type="ChEBI" id="CHEBI:64076"/>
    </ligand>
</feature>
<dbReference type="Pfam" id="PF01256">
    <property type="entry name" value="Carb_kinase"/>
    <property type="match status" value="1"/>
</dbReference>
<evidence type="ECO:0000256" key="8">
    <source>
        <dbReference type="ARBA" id="ARBA00022857"/>
    </source>
</evidence>
<dbReference type="eggNOG" id="COG0062">
    <property type="taxonomic scope" value="Bacteria"/>
</dbReference>
<comment type="cofactor">
    <cofactor evidence="18 19">
        <name>K(+)</name>
        <dbReference type="ChEBI" id="CHEBI:29103"/>
    </cofactor>
    <text evidence="18 19">Binds 1 potassium ion per subunit.</text>
</comment>
<evidence type="ECO:0000256" key="1">
    <source>
        <dbReference type="ARBA" id="ARBA00000013"/>
    </source>
</evidence>
<gene>
    <name evidence="18" type="primary">nnrE</name>
    <name evidence="17" type="synonym">nnrD</name>
    <name evidence="22" type="ordered locus">Dole_0775</name>
</gene>
<accession>A8ZVC4</accession>
<comment type="function">
    <text evidence="18">Catalyzes the epimerization of the S- and R-forms of NAD(P)HX, a damaged form of NAD(P)H that is a result of enzymatic or heat-dependent hydration. This is a prerequisite for the S-specific NAD(P)H-hydrate dehydratase to allow the repair of both epimers of NAD(P)HX.</text>
</comment>
<evidence type="ECO:0000256" key="7">
    <source>
        <dbReference type="ARBA" id="ARBA00022840"/>
    </source>
</evidence>
<keyword evidence="13" id="KW-0511">Multifunctional enzyme</keyword>
<evidence type="ECO:0000259" key="20">
    <source>
        <dbReference type="PROSITE" id="PS51383"/>
    </source>
</evidence>
<dbReference type="InterPro" id="IPR004443">
    <property type="entry name" value="YjeF_N_dom"/>
</dbReference>
<feature type="binding site" evidence="18">
    <location>
        <begin position="59"/>
        <end position="63"/>
    </location>
    <ligand>
        <name>(6S)-NADPHX</name>
        <dbReference type="ChEBI" id="CHEBI:64076"/>
    </ligand>
</feature>
<dbReference type="GO" id="GO:0016301">
    <property type="term" value="F:kinase activity"/>
    <property type="evidence" value="ECO:0007669"/>
    <property type="project" value="UniProtKB-KW"/>
</dbReference>
<dbReference type="STRING" id="96561.Dole_0775"/>
<comment type="cofactor">
    <cofactor evidence="17">
        <name>Mg(2+)</name>
        <dbReference type="ChEBI" id="CHEBI:18420"/>
    </cofactor>
</comment>
<keyword evidence="23" id="KW-1185">Reference proteome</keyword>
<dbReference type="NCBIfam" id="TIGR00197">
    <property type="entry name" value="yjeF_nterm"/>
    <property type="match status" value="1"/>
</dbReference>
<dbReference type="InterPro" id="IPR030677">
    <property type="entry name" value="Nnr"/>
</dbReference>
<evidence type="ECO:0000256" key="13">
    <source>
        <dbReference type="ARBA" id="ARBA00023268"/>
    </source>
</evidence>
<evidence type="ECO:0000256" key="3">
    <source>
        <dbReference type="ARBA" id="ARBA00006001"/>
    </source>
</evidence>
<feature type="binding site" evidence="18">
    <location>
        <position position="164"/>
    </location>
    <ligand>
        <name>(6S)-NADPHX</name>
        <dbReference type="ChEBI" id="CHEBI:64076"/>
    </ligand>
</feature>
<dbReference type="Proteomes" id="UP000008561">
    <property type="component" value="Chromosome"/>
</dbReference>
<feature type="binding site" evidence="17">
    <location>
        <position position="454"/>
    </location>
    <ligand>
        <name>AMP</name>
        <dbReference type="ChEBI" id="CHEBI:456215"/>
    </ligand>
</feature>
<protein>
    <recommendedName>
        <fullName evidence="19">Bifunctional NAD(P)H-hydrate repair enzyme</fullName>
    </recommendedName>
    <alternativeName>
        <fullName evidence="19">Nicotinamide nucleotide repair protein</fullName>
    </alternativeName>
    <domain>
        <recommendedName>
            <fullName evidence="19">ADP-dependent (S)-NAD(P)H-hydrate dehydratase</fullName>
            <ecNumber evidence="19">4.2.1.136</ecNumber>
        </recommendedName>
        <alternativeName>
            <fullName evidence="19">ADP-dependent NAD(P)HX dehydratase</fullName>
        </alternativeName>
    </domain>
    <domain>
        <recommendedName>
            <fullName evidence="19">NAD(P)H-hydrate epimerase</fullName>
            <ecNumber evidence="19">5.1.99.6</ecNumber>
        </recommendedName>
    </domain>
</protein>
<dbReference type="InterPro" id="IPR036652">
    <property type="entry name" value="YjeF_N_dom_sf"/>
</dbReference>
<dbReference type="HOGENOM" id="CLU_024853_4_1_7"/>
<keyword evidence="5 18" id="KW-0479">Metal-binding</keyword>
<feature type="binding site" evidence="18">
    <location>
        <position position="167"/>
    </location>
    <ligand>
        <name>K(+)</name>
        <dbReference type="ChEBI" id="CHEBI:29103"/>
    </ligand>
</feature>
<evidence type="ECO:0000256" key="2">
    <source>
        <dbReference type="ARBA" id="ARBA00000909"/>
    </source>
</evidence>
<keyword evidence="8 17" id="KW-0521">NADP</keyword>
<evidence type="ECO:0000256" key="9">
    <source>
        <dbReference type="ARBA" id="ARBA00022958"/>
    </source>
</evidence>
<evidence type="ECO:0000256" key="17">
    <source>
        <dbReference type="HAMAP-Rule" id="MF_01965"/>
    </source>
</evidence>
<evidence type="ECO:0000256" key="4">
    <source>
        <dbReference type="ARBA" id="ARBA00009524"/>
    </source>
</evidence>
<comment type="similarity">
    <text evidence="3 19">In the N-terminal section; belongs to the NnrE/AIBP family.</text>
</comment>
<feature type="binding site" evidence="17">
    <location>
        <position position="337"/>
    </location>
    <ligand>
        <name>(6S)-NADPHX</name>
        <dbReference type="ChEBI" id="CHEBI:64076"/>
    </ligand>
</feature>
<comment type="function">
    <text evidence="14 19">Bifunctional enzyme that catalyzes the epimerization of the S- and R-forms of NAD(P)HX and the dehydration of the S-form of NAD(P)HX at the expense of ADP, which is converted to AMP. This allows the repair of both epimers of NAD(P)HX, a damaged form of NAD(P)H that is a result of enzymatic or heat-dependent hydration.</text>
</comment>
<comment type="subunit">
    <text evidence="17">Homotetramer.</text>
</comment>
<dbReference type="PIRSF" id="PIRSF017184">
    <property type="entry name" value="Nnr"/>
    <property type="match status" value="1"/>
</dbReference>
<dbReference type="AlphaFoldDB" id="A8ZVC4"/>
<feature type="binding site" evidence="17">
    <location>
        <position position="388"/>
    </location>
    <ligand>
        <name>(6S)-NADPHX</name>
        <dbReference type="ChEBI" id="CHEBI:64076"/>
    </ligand>
</feature>
<evidence type="ECO:0000259" key="21">
    <source>
        <dbReference type="PROSITE" id="PS51385"/>
    </source>
</evidence>
<evidence type="ECO:0000256" key="19">
    <source>
        <dbReference type="PIRNR" id="PIRNR017184"/>
    </source>
</evidence>
<dbReference type="InterPro" id="IPR017953">
    <property type="entry name" value="Carbohydrate_kinase_pred_CS"/>
</dbReference>
<keyword evidence="9 18" id="KW-0630">Potassium</keyword>
<keyword evidence="12 17" id="KW-0456">Lyase</keyword>
<feature type="binding site" evidence="18">
    <location>
        <begin position="135"/>
        <end position="141"/>
    </location>
    <ligand>
        <name>(6S)-NADPHX</name>
        <dbReference type="ChEBI" id="CHEBI:64076"/>
    </ligand>
</feature>
<dbReference type="GO" id="GO:0046496">
    <property type="term" value="P:nicotinamide nucleotide metabolic process"/>
    <property type="evidence" value="ECO:0007669"/>
    <property type="project" value="UniProtKB-UniRule"/>
</dbReference>
<evidence type="ECO:0000256" key="5">
    <source>
        <dbReference type="ARBA" id="ARBA00022723"/>
    </source>
</evidence>
<keyword evidence="7 17" id="KW-0067">ATP-binding</keyword>
<evidence type="ECO:0000256" key="16">
    <source>
        <dbReference type="ARBA" id="ARBA00049209"/>
    </source>
</evidence>
<dbReference type="Gene3D" id="3.40.50.10260">
    <property type="entry name" value="YjeF N-terminal domain"/>
    <property type="match status" value="1"/>
</dbReference>
<organism evidence="22 23">
    <name type="scientific">Desulfosudis oleivorans (strain DSM 6200 / JCM 39069 / Hxd3)</name>
    <name type="common">Desulfococcus oleovorans</name>
    <dbReference type="NCBI Taxonomy" id="96561"/>
    <lineage>
        <taxon>Bacteria</taxon>
        <taxon>Pseudomonadati</taxon>
        <taxon>Thermodesulfobacteriota</taxon>
        <taxon>Desulfobacteria</taxon>
        <taxon>Desulfobacterales</taxon>
        <taxon>Desulfosudaceae</taxon>
        <taxon>Desulfosudis</taxon>
    </lineage>
</organism>
<comment type="similarity">
    <text evidence="17">Belongs to the NnrD/CARKD family.</text>
</comment>
<keyword evidence="22" id="KW-0808">Transferase</keyword>
<dbReference type="GO" id="GO:0046872">
    <property type="term" value="F:metal ion binding"/>
    <property type="evidence" value="ECO:0007669"/>
    <property type="project" value="UniProtKB-UniRule"/>
</dbReference>
<dbReference type="EC" id="5.1.99.6" evidence="19"/>
<dbReference type="HAMAP" id="MF_01965">
    <property type="entry name" value="NADHX_dehydratase"/>
    <property type="match status" value="1"/>
</dbReference>
<evidence type="ECO:0000256" key="6">
    <source>
        <dbReference type="ARBA" id="ARBA00022741"/>
    </source>
</evidence>
<dbReference type="EMBL" id="CP000859">
    <property type="protein sequence ID" value="ABW66585.1"/>
    <property type="molecule type" value="Genomic_DNA"/>
</dbReference>
<dbReference type="GO" id="GO:0052855">
    <property type="term" value="F:ADP-dependent NAD(P)H-hydrate dehydratase activity"/>
    <property type="evidence" value="ECO:0007669"/>
    <property type="project" value="UniProtKB-UniRule"/>
</dbReference>
<feature type="domain" description="YjeF C-terminal" evidence="20">
    <location>
        <begin position="231"/>
        <end position="514"/>
    </location>
</feature>
<dbReference type="SUPFAM" id="SSF64153">
    <property type="entry name" value="YjeF N-terminal domain-like"/>
    <property type="match status" value="1"/>
</dbReference>
<dbReference type="GO" id="GO:0052856">
    <property type="term" value="F:NAD(P)HX epimerase activity"/>
    <property type="evidence" value="ECO:0007669"/>
    <property type="project" value="UniProtKB-UniRule"/>
</dbReference>
<feature type="binding site" evidence="18">
    <location>
        <position position="131"/>
    </location>
    <ligand>
        <name>K(+)</name>
        <dbReference type="ChEBI" id="CHEBI:29103"/>
    </ligand>
</feature>
<evidence type="ECO:0000313" key="22">
    <source>
        <dbReference type="EMBL" id="ABW66585.1"/>
    </source>
</evidence>
<comment type="function">
    <text evidence="17">Catalyzes the dehydration of the S-form of NAD(P)HX at the expense of ADP, which is converted to AMP. Together with NAD(P)HX epimerase, which catalyzes the epimerization of the S- and R-forms, the enzyme allows the repair of both epimers of NAD(P)HX, a damaged form of NAD(P)H that is a result of enzymatic or heat-dependent hydration.</text>
</comment>
<evidence type="ECO:0000256" key="12">
    <source>
        <dbReference type="ARBA" id="ARBA00023239"/>
    </source>
</evidence>
<keyword evidence="22" id="KW-0418">Kinase</keyword>
<dbReference type="PANTHER" id="PTHR12592:SF0">
    <property type="entry name" value="ATP-DEPENDENT (S)-NAD(P)H-HYDRATE DEHYDRATASE"/>
    <property type="match status" value="1"/>
</dbReference>
<dbReference type="KEGG" id="dol:Dole_0775"/>
<comment type="caution">
    <text evidence="18">Lacks conserved residue(s) required for the propagation of feature annotation.</text>
</comment>
<dbReference type="NCBIfam" id="TIGR00196">
    <property type="entry name" value="yjeF_cterm"/>
    <property type="match status" value="1"/>
</dbReference>
<dbReference type="CDD" id="cd01171">
    <property type="entry name" value="YXKO-related"/>
    <property type="match status" value="1"/>
</dbReference>
<feature type="domain" description="YjeF N-terminal" evidence="21">
    <location>
        <begin position="9"/>
        <end position="221"/>
    </location>
</feature>
<dbReference type="PANTHER" id="PTHR12592">
    <property type="entry name" value="ATP-DEPENDENT (S)-NAD(P)H-HYDRATE DEHYDRATASE FAMILY MEMBER"/>
    <property type="match status" value="1"/>
</dbReference>
<dbReference type="RefSeq" id="WP_012174203.1">
    <property type="nucleotide sequence ID" value="NC_009943.1"/>
</dbReference>
<keyword evidence="10 17" id="KW-0520">NAD</keyword>
<comment type="catalytic activity">
    <reaction evidence="15 17 19">
        <text>(6S)-NADHX + ADP = AMP + phosphate + NADH + H(+)</text>
        <dbReference type="Rhea" id="RHEA:32223"/>
        <dbReference type="ChEBI" id="CHEBI:15378"/>
        <dbReference type="ChEBI" id="CHEBI:43474"/>
        <dbReference type="ChEBI" id="CHEBI:57945"/>
        <dbReference type="ChEBI" id="CHEBI:64074"/>
        <dbReference type="ChEBI" id="CHEBI:456215"/>
        <dbReference type="ChEBI" id="CHEBI:456216"/>
        <dbReference type="EC" id="4.2.1.136"/>
    </reaction>
</comment>